<proteinExistence type="predicted"/>
<reference evidence="1" key="2">
    <citation type="submission" date="2007-04" db="EMBL/GenBank/DDBJ databases">
        <title>The genome of the human body louse.</title>
        <authorList>
            <consortium name="The Human Body Louse Genome Consortium"/>
            <person name="Kirkness E."/>
            <person name="Walenz B."/>
            <person name="Hass B."/>
            <person name="Bruggner R."/>
            <person name="Strausberg R."/>
        </authorList>
    </citation>
    <scope>NUCLEOTIDE SEQUENCE</scope>
    <source>
        <strain evidence="1">USDA</strain>
    </source>
</reference>
<dbReference type="EMBL" id="AAZO01007143">
    <property type="status" value="NOT_ANNOTATED_CDS"/>
    <property type="molecule type" value="Genomic_DNA"/>
</dbReference>
<dbReference type="AlphaFoldDB" id="E0W269"/>
<evidence type="ECO:0008006" key="4">
    <source>
        <dbReference type="Google" id="ProtNLM"/>
    </source>
</evidence>
<dbReference type="InterPro" id="IPR036179">
    <property type="entry name" value="Ig-like_dom_sf"/>
</dbReference>
<reference evidence="1" key="1">
    <citation type="submission" date="2007-04" db="EMBL/GenBank/DDBJ databases">
        <title>Annotation of Pediculus humanus corporis strain USDA.</title>
        <authorList>
            <person name="Kirkness E."/>
            <person name="Hannick L."/>
            <person name="Hass B."/>
            <person name="Bruggner R."/>
            <person name="Lawson D."/>
            <person name="Bidwell S."/>
            <person name="Joardar V."/>
            <person name="Caler E."/>
            <person name="Walenz B."/>
            <person name="Inman J."/>
            <person name="Schobel S."/>
            <person name="Galinsky K."/>
            <person name="Amedeo P."/>
            <person name="Strausberg R."/>
        </authorList>
    </citation>
    <scope>NUCLEOTIDE SEQUENCE</scope>
    <source>
        <strain evidence="1">USDA</strain>
    </source>
</reference>
<name>E0W269_PEDHC</name>
<dbReference type="HOGENOM" id="CLU_2657449_0_0_1"/>
<dbReference type="EMBL" id="DS235874">
    <property type="protein sequence ID" value="EEB19725.1"/>
    <property type="molecule type" value="Genomic_DNA"/>
</dbReference>
<gene>
    <name evidence="2" type="primary">8232659</name>
    <name evidence="1" type="ORF">Phum_PHUM586020</name>
</gene>
<dbReference type="Proteomes" id="UP000009046">
    <property type="component" value="Unassembled WGS sequence"/>
</dbReference>
<dbReference type="eggNOG" id="ENOG502SE94">
    <property type="taxonomic scope" value="Eukaryota"/>
</dbReference>
<dbReference type="RefSeq" id="XP_002432463.1">
    <property type="nucleotide sequence ID" value="XM_002432418.1"/>
</dbReference>
<dbReference type="STRING" id="121224.E0W269"/>
<reference evidence="2" key="3">
    <citation type="submission" date="2020-05" db="UniProtKB">
        <authorList>
            <consortium name="EnsemblMetazoa"/>
        </authorList>
    </citation>
    <scope>IDENTIFICATION</scope>
    <source>
        <strain evidence="2">USDA</strain>
    </source>
</reference>
<protein>
    <recommendedName>
        <fullName evidence="4">Ig-like domain-containing protein</fullName>
    </recommendedName>
</protein>
<accession>E0W269</accession>
<keyword evidence="3" id="KW-1185">Reference proteome</keyword>
<dbReference type="SUPFAM" id="SSF48726">
    <property type="entry name" value="Immunoglobulin"/>
    <property type="match status" value="1"/>
</dbReference>
<dbReference type="EMBL" id="AAZO01007144">
    <property type="status" value="NOT_ANNOTATED_CDS"/>
    <property type="molecule type" value="Genomic_DNA"/>
</dbReference>
<dbReference type="GeneID" id="8232659"/>
<dbReference type="EnsemblMetazoa" id="PHUM586020-RA">
    <property type="protein sequence ID" value="PHUM586020-PA"/>
    <property type="gene ID" value="PHUM586020"/>
</dbReference>
<evidence type="ECO:0000313" key="2">
    <source>
        <dbReference type="EnsemblMetazoa" id="PHUM586020-PA"/>
    </source>
</evidence>
<dbReference type="VEuPathDB" id="VectorBase:PHUM586020"/>
<dbReference type="InParanoid" id="E0W269"/>
<dbReference type="KEGG" id="phu:Phum_PHUM586020"/>
<dbReference type="OrthoDB" id="10039395at2759"/>
<sequence>MRRSEKGLLLTSGLQKFDKQPEYTEVNPGEDVKLTCTILNKKGTCSWQKNNKGYNDENIYLLYEINKLLGFLAPGV</sequence>
<dbReference type="CTD" id="8232659"/>
<organism>
    <name type="scientific">Pediculus humanus subsp. corporis</name>
    <name type="common">Body louse</name>
    <dbReference type="NCBI Taxonomy" id="121224"/>
    <lineage>
        <taxon>Eukaryota</taxon>
        <taxon>Metazoa</taxon>
        <taxon>Ecdysozoa</taxon>
        <taxon>Arthropoda</taxon>
        <taxon>Hexapoda</taxon>
        <taxon>Insecta</taxon>
        <taxon>Pterygota</taxon>
        <taxon>Neoptera</taxon>
        <taxon>Paraneoptera</taxon>
        <taxon>Psocodea</taxon>
        <taxon>Troctomorpha</taxon>
        <taxon>Phthiraptera</taxon>
        <taxon>Anoplura</taxon>
        <taxon>Pediculidae</taxon>
        <taxon>Pediculus</taxon>
    </lineage>
</organism>
<evidence type="ECO:0000313" key="1">
    <source>
        <dbReference type="EMBL" id="EEB19725.1"/>
    </source>
</evidence>
<dbReference type="Gene3D" id="2.60.40.10">
    <property type="entry name" value="Immunoglobulins"/>
    <property type="match status" value="1"/>
</dbReference>
<dbReference type="InterPro" id="IPR013783">
    <property type="entry name" value="Ig-like_fold"/>
</dbReference>
<evidence type="ECO:0000313" key="3">
    <source>
        <dbReference type="Proteomes" id="UP000009046"/>
    </source>
</evidence>